<feature type="disulfide bond" evidence="8">
    <location>
        <begin position="119"/>
        <end position="141"/>
    </location>
</feature>
<dbReference type="InterPro" id="IPR001506">
    <property type="entry name" value="Peptidase_M12A"/>
</dbReference>
<dbReference type="Pfam" id="PF00431">
    <property type="entry name" value="CUB"/>
    <property type="match status" value="1"/>
</dbReference>
<evidence type="ECO:0000256" key="4">
    <source>
        <dbReference type="ARBA" id="ARBA00022833"/>
    </source>
</evidence>
<dbReference type="GeneID" id="102807137"/>
<dbReference type="PANTHER" id="PTHR10127:SF861">
    <property type="entry name" value="DORSAL-VENTRAL PATTERNING PROTEIN TOLLOID-RELATED"/>
    <property type="match status" value="1"/>
</dbReference>
<feature type="signal peptide" evidence="9">
    <location>
        <begin position="1"/>
        <end position="17"/>
    </location>
</feature>
<evidence type="ECO:0000256" key="3">
    <source>
        <dbReference type="ARBA" id="ARBA00022801"/>
    </source>
</evidence>
<keyword evidence="3 8" id="KW-0378">Hydrolase</keyword>
<dbReference type="InterPro" id="IPR035914">
    <property type="entry name" value="Sperma_CUB_dom_sf"/>
</dbReference>
<dbReference type="PANTHER" id="PTHR10127">
    <property type="entry name" value="DISCOIDIN, CUB, EGF, LAMININ , AND ZINC METALLOPROTEASE DOMAIN CONTAINING"/>
    <property type="match status" value="1"/>
</dbReference>
<evidence type="ECO:0000256" key="6">
    <source>
        <dbReference type="ARBA" id="ARBA00023157"/>
    </source>
</evidence>
<evidence type="ECO:0000259" key="10">
    <source>
        <dbReference type="PROSITE" id="PS01180"/>
    </source>
</evidence>
<reference evidence="13" key="1">
    <citation type="submission" date="2025-08" db="UniProtKB">
        <authorList>
            <consortium name="RefSeq"/>
        </authorList>
    </citation>
    <scope>IDENTIFICATION</scope>
    <source>
        <tissue evidence="13">Testes</tissue>
    </source>
</reference>
<evidence type="ECO:0000256" key="9">
    <source>
        <dbReference type="RuleBase" id="RU361183"/>
    </source>
</evidence>
<name>A0ABM0M7P9_SACKO</name>
<keyword evidence="9" id="KW-0732">Signal</keyword>
<gene>
    <name evidence="13" type="primary">LOC102807137</name>
</gene>
<comment type="cofactor">
    <cofactor evidence="8 9">
        <name>Zn(2+)</name>
        <dbReference type="ChEBI" id="CHEBI:29105"/>
    </cofactor>
    <text evidence="8 9">Binds 1 zinc ion per subunit.</text>
</comment>
<evidence type="ECO:0000256" key="2">
    <source>
        <dbReference type="ARBA" id="ARBA00022723"/>
    </source>
</evidence>
<comment type="caution">
    <text evidence="7">Lacks conserved residue(s) required for the propagation of feature annotation.</text>
</comment>
<keyword evidence="4 8" id="KW-0862">Zinc</keyword>
<dbReference type="InterPro" id="IPR006026">
    <property type="entry name" value="Peptidase_Metallo"/>
</dbReference>
<dbReference type="Pfam" id="PF01400">
    <property type="entry name" value="Astacin"/>
    <property type="match status" value="1"/>
</dbReference>
<dbReference type="PROSITE" id="PS51864">
    <property type="entry name" value="ASTACIN"/>
    <property type="match status" value="1"/>
</dbReference>
<evidence type="ECO:0000256" key="8">
    <source>
        <dbReference type="PROSITE-ProRule" id="PRU01211"/>
    </source>
</evidence>
<evidence type="ECO:0000256" key="7">
    <source>
        <dbReference type="PROSITE-ProRule" id="PRU00059"/>
    </source>
</evidence>
<protein>
    <recommendedName>
        <fullName evidence="9">Metalloendopeptidase</fullName>
        <ecNumber evidence="9">3.4.24.-</ecNumber>
    </recommendedName>
</protein>
<dbReference type="InterPro" id="IPR024079">
    <property type="entry name" value="MetalloPept_cat_dom_sf"/>
</dbReference>
<feature type="binding site" evidence="8">
    <location>
        <position position="159"/>
    </location>
    <ligand>
        <name>Zn(2+)</name>
        <dbReference type="ChEBI" id="CHEBI:29105"/>
        <note>catalytic</note>
    </ligand>
</feature>
<feature type="chain" id="PRO_5045006915" description="Metalloendopeptidase" evidence="9">
    <location>
        <begin position="18"/>
        <end position="457"/>
    </location>
</feature>
<dbReference type="CDD" id="cd00041">
    <property type="entry name" value="CUB"/>
    <property type="match status" value="1"/>
</dbReference>
<dbReference type="EC" id="3.4.24.-" evidence="9"/>
<keyword evidence="5 8" id="KW-0482">Metalloprotease</keyword>
<accession>A0ABM0M7P9</accession>
<feature type="domain" description="Peptidase M12A" evidence="11">
    <location>
        <begin position="56"/>
        <end position="251"/>
    </location>
</feature>
<dbReference type="Proteomes" id="UP000694865">
    <property type="component" value="Unplaced"/>
</dbReference>
<keyword evidence="1 8" id="KW-0645">Protease</keyword>
<keyword evidence="2 8" id="KW-0479">Metal-binding</keyword>
<feature type="domain" description="CUB" evidence="10">
    <location>
        <begin position="255"/>
        <end position="366"/>
    </location>
</feature>
<keyword evidence="6 8" id="KW-1015">Disulfide bond</keyword>
<feature type="binding site" evidence="8">
    <location>
        <position position="149"/>
    </location>
    <ligand>
        <name>Zn(2+)</name>
        <dbReference type="ChEBI" id="CHEBI:29105"/>
        <note>catalytic</note>
    </ligand>
</feature>
<sequence length="457" mass="52631">MYLNVLTLLTVFMLSNAIEETGGDVGDPCGDDNILIEHDIAIPKKEYFSHMFRKRRAVTSNQEKKWPNAIVPYTINKELNSYQHDVIKKAISHWEEHTCIRFVEHKKQQDYVEFAHGNCGCCSLVGRRGDGRQQVSLDVICTEFGIVVHEIGHVIGFWHEHNRPDRDKFVKIYAENIKHDKKDRFIKKNTLEINSYGQAYDYNSIMHYRRNTNSRNGKDTIEPRMHDVEIGQRDGLSQSDVIQARELYQCPKPACSYTLTEPEGVLKSPYFPYNYPKNHECHWVIKTPPDSKVILKFIKFDMEYTEVCGFDYLEIRLGLHSTSPLYDIYCGDELPEPVVSHSGLWMKFRSDDSIVRCGFMANYSIVPMEPTITSGSGDQLYTSNVGDLIPQNDGYPHPRHNMLSSQTTTQAPCELICWFFHFCRCKNQVVDVLKSDQSLESSGYEVSVTAEYSSAEE</sequence>
<evidence type="ECO:0000259" key="11">
    <source>
        <dbReference type="PROSITE" id="PS51864"/>
    </source>
</evidence>
<dbReference type="SUPFAM" id="SSF55486">
    <property type="entry name" value="Metalloproteases ('zincins'), catalytic domain"/>
    <property type="match status" value="1"/>
</dbReference>
<dbReference type="SMART" id="SM00042">
    <property type="entry name" value="CUB"/>
    <property type="match status" value="1"/>
</dbReference>
<feature type="binding site" evidence="8">
    <location>
        <position position="153"/>
    </location>
    <ligand>
        <name>Zn(2+)</name>
        <dbReference type="ChEBI" id="CHEBI:29105"/>
        <note>catalytic</note>
    </ligand>
</feature>
<dbReference type="SUPFAM" id="SSF49854">
    <property type="entry name" value="Spermadhesin, CUB domain"/>
    <property type="match status" value="1"/>
</dbReference>
<proteinExistence type="predicted"/>
<dbReference type="SMART" id="SM00235">
    <property type="entry name" value="ZnMc"/>
    <property type="match status" value="1"/>
</dbReference>
<dbReference type="Gene3D" id="3.40.390.10">
    <property type="entry name" value="Collagenase (Catalytic Domain)"/>
    <property type="match status" value="1"/>
</dbReference>
<dbReference type="RefSeq" id="XP_006816040.1">
    <property type="nucleotide sequence ID" value="XM_006815977.1"/>
</dbReference>
<dbReference type="InterPro" id="IPR000859">
    <property type="entry name" value="CUB_dom"/>
</dbReference>
<feature type="active site" evidence="8">
    <location>
        <position position="150"/>
    </location>
</feature>
<dbReference type="Gene3D" id="2.60.120.290">
    <property type="entry name" value="Spermadhesin, CUB domain"/>
    <property type="match status" value="1"/>
</dbReference>
<dbReference type="PRINTS" id="PR00480">
    <property type="entry name" value="ASTACIN"/>
</dbReference>
<evidence type="ECO:0000256" key="1">
    <source>
        <dbReference type="ARBA" id="ARBA00022670"/>
    </source>
</evidence>
<evidence type="ECO:0000313" key="12">
    <source>
        <dbReference type="Proteomes" id="UP000694865"/>
    </source>
</evidence>
<organism evidence="12 13">
    <name type="scientific">Saccoglossus kowalevskii</name>
    <name type="common">Acorn worm</name>
    <dbReference type="NCBI Taxonomy" id="10224"/>
    <lineage>
        <taxon>Eukaryota</taxon>
        <taxon>Metazoa</taxon>
        <taxon>Hemichordata</taxon>
        <taxon>Enteropneusta</taxon>
        <taxon>Harrimaniidae</taxon>
        <taxon>Saccoglossus</taxon>
    </lineage>
</organism>
<dbReference type="PROSITE" id="PS01180">
    <property type="entry name" value="CUB"/>
    <property type="match status" value="1"/>
</dbReference>
<evidence type="ECO:0000313" key="13">
    <source>
        <dbReference type="RefSeq" id="XP_006816040.1"/>
    </source>
</evidence>
<keyword evidence="12" id="KW-1185">Reference proteome</keyword>
<evidence type="ECO:0000256" key="5">
    <source>
        <dbReference type="ARBA" id="ARBA00023049"/>
    </source>
</evidence>
<feature type="disulfide bond" evidence="8">
    <location>
        <begin position="121"/>
        <end position="122"/>
    </location>
</feature>